<comment type="caution">
    <text evidence="3">The sequence shown here is derived from an EMBL/GenBank/DDBJ whole genome shotgun (WGS) entry which is preliminary data.</text>
</comment>
<proteinExistence type="predicted"/>
<keyword evidence="2" id="KW-1133">Transmembrane helix</keyword>
<feature type="compositionally biased region" description="Basic and acidic residues" evidence="1">
    <location>
        <begin position="7"/>
        <end position="18"/>
    </location>
</feature>
<feature type="transmembrane region" description="Helical" evidence="2">
    <location>
        <begin position="170"/>
        <end position="198"/>
    </location>
</feature>
<keyword evidence="2" id="KW-0812">Transmembrane</keyword>
<gene>
    <name evidence="3" type="ORF">ABT404_04505</name>
</gene>
<keyword evidence="4" id="KW-1185">Reference proteome</keyword>
<feature type="region of interest" description="Disordered" evidence="1">
    <location>
        <begin position="1"/>
        <end position="125"/>
    </location>
</feature>
<evidence type="ECO:0000256" key="2">
    <source>
        <dbReference type="SAM" id="Phobius"/>
    </source>
</evidence>
<accession>A0ABV1WPH9</accession>
<keyword evidence="2" id="KW-0472">Membrane</keyword>
<name>A0ABV1WPH9_9ACTN</name>
<dbReference type="RefSeq" id="WP_350777372.1">
    <property type="nucleotide sequence ID" value="NZ_JBEPEK010000019.1"/>
</dbReference>
<protein>
    <submittedName>
        <fullName evidence="3">DUF4190 domain-containing protein</fullName>
    </submittedName>
</protein>
<reference evidence="3 4" key="1">
    <citation type="submission" date="2024-06" db="EMBL/GenBank/DDBJ databases">
        <title>The Natural Products Discovery Center: Release of the First 8490 Sequenced Strains for Exploring Actinobacteria Biosynthetic Diversity.</title>
        <authorList>
            <person name="Kalkreuter E."/>
            <person name="Kautsar S.A."/>
            <person name="Yang D."/>
            <person name="Bader C.D."/>
            <person name="Teijaro C.N."/>
            <person name="Fluegel L."/>
            <person name="Davis C.M."/>
            <person name="Simpson J.R."/>
            <person name="Lauterbach L."/>
            <person name="Steele A.D."/>
            <person name="Gui C."/>
            <person name="Meng S."/>
            <person name="Li G."/>
            <person name="Viehrig K."/>
            <person name="Ye F."/>
            <person name="Su P."/>
            <person name="Kiefer A.F."/>
            <person name="Nichols A."/>
            <person name="Cepeda A.J."/>
            <person name="Yan W."/>
            <person name="Fan B."/>
            <person name="Jiang Y."/>
            <person name="Adhikari A."/>
            <person name="Zheng C.-J."/>
            <person name="Schuster L."/>
            <person name="Cowan T.M."/>
            <person name="Smanski M.J."/>
            <person name="Chevrette M.G."/>
            <person name="De Carvalho L.P.S."/>
            <person name="Shen B."/>
        </authorList>
    </citation>
    <scope>NUCLEOTIDE SEQUENCE [LARGE SCALE GENOMIC DNA]</scope>
    <source>
        <strain evidence="3 4">NPDC000234</strain>
    </source>
</reference>
<feature type="compositionally biased region" description="Low complexity" evidence="1">
    <location>
        <begin position="113"/>
        <end position="125"/>
    </location>
</feature>
<evidence type="ECO:0000313" key="3">
    <source>
        <dbReference type="EMBL" id="MER7178745.1"/>
    </source>
</evidence>
<evidence type="ECO:0000313" key="4">
    <source>
        <dbReference type="Proteomes" id="UP001474181"/>
    </source>
</evidence>
<sequence>MADEVPEAPKVRLDKGADAGEGAGPEAPGIPPSVHDQRTVAAIPGPDASAGAPPQGWASPIAAPSDTRPAPPANPFAAPDPAAPPPNPYAPPAPQQPQQPQSAAVPPPPIAPNGPGQVPYGYPGGPVSAPPARGYGYPGQPLPSYPAPGPGGYGGWPGMQPAPDNGLGTAAMVTGIISAIGFCLAPVALVMGVLAIVFGSIGRARVKRGVATNGGQALAGIICGSAGLVLAAAFITLIVVAGSQGSQ</sequence>
<dbReference type="EMBL" id="JBEPEK010000019">
    <property type="protein sequence ID" value="MER7178745.1"/>
    <property type="molecule type" value="Genomic_DNA"/>
</dbReference>
<feature type="compositionally biased region" description="Pro residues" evidence="1">
    <location>
        <begin position="81"/>
        <end position="97"/>
    </location>
</feature>
<evidence type="ECO:0000256" key="1">
    <source>
        <dbReference type="SAM" id="MobiDB-lite"/>
    </source>
</evidence>
<feature type="transmembrane region" description="Helical" evidence="2">
    <location>
        <begin position="218"/>
        <end position="241"/>
    </location>
</feature>
<organism evidence="3 4">
    <name type="scientific">Streptomyces hyaluromycini</name>
    <dbReference type="NCBI Taxonomy" id="1377993"/>
    <lineage>
        <taxon>Bacteria</taxon>
        <taxon>Bacillati</taxon>
        <taxon>Actinomycetota</taxon>
        <taxon>Actinomycetes</taxon>
        <taxon>Kitasatosporales</taxon>
        <taxon>Streptomycetaceae</taxon>
        <taxon>Streptomyces</taxon>
    </lineage>
</organism>
<dbReference type="Proteomes" id="UP001474181">
    <property type="component" value="Unassembled WGS sequence"/>
</dbReference>